<protein>
    <recommendedName>
        <fullName evidence="2">AB hydrolase-1 domain-containing protein</fullName>
    </recommendedName>
</protein>
<dbReference type="KEGG" id="rbu:PG1C_03635"/>
<dbReference type="Pfam" id="PF00561">
    <property type="entry name" value="Abhydrolase_1"/>
    <property type="match status" value="1"/>
</dbReference>
<accession>A0A0C5IYH9</accession>
<dbReference type="STRING" id="1565605.PG1C_03635"/>
<dbReference type="AlphaFoldDB" id="A0A0C5IYH9"/>
<keyword evidence="4" id="KW-1185">Reference proteome</keyword>
<dbReference type="InterPro" id="IPR000639">
    <property type="entry name" value="Epox_hydrolase-like"/>
</dbReference>
<reference evidence="3 4" key="1">
    <citation type="journal article" date="2015" name="Genome Announc.">
        <title>Complete Genome Sequence of a Novel Bacterium within the Family Rhodocyclaceae That Degrades Polycyclic Aromatic Hydrocarbons.</title>
        <authorList>
            <person name="Singleton D.R."/>
            <person name="Dickey A.N."/>
            <person name="Scholl E.H."/>
            <person name="Wright F.A."/>
            <person name="Aitken M.D."/>
        </authorList>
    </citation>
    <scope>NUCLEOTIDE SEQUENCE [LARGE SCALE GENOMIC DNA]</scope>
    <source>
        <strain evidence="4">PG1-Ca6</strain>
    </source>
</reference>
<gene>
    <name evidence="3" type="ORF">PG1C_03635</name>
</gene>
<dbReference type="HOGENOM" id="CLU_020336_50_1_4"/>
<dbReference type="PRINTS" id="PR00412">
    <property type="entry name" value="EPOXHYDRLASE"/>
</dbReference>
<evidence type="ECO:0000313" key="4">
    <source>
        <dbReference type="Proteomes" id="UP000061603"/>
    </source>
</evidence>
<feature type="domain" description="AB hydrolase-1" evidence="2">
    <location>
        <begin position="25"/>
        <end position="253"/>
    </location>
</feature>
<dbReference type="PANTHER" id="PTHR43798">
    <property type="entry name" value="MONOACYLGLYCEROL LIPASE"/>
    <property type="match status" value="1"/>
</dbReference>
<dbReference type="PRINTS" id="PR00111">
    <property type="entry name" value="ABHYDROLASE"/>
</dbReference>
<dbReference type="InterPro" id="IPR029058">
    <property type="entry name" value="AB_hydrolase_fold"/>
</dbReference>
<evidence type="ECO:0000259" key="2">
    <source>
        <dbReference type="Pfam" id="PF00561"/>
    </source>
</evidence>
<evidence type="ECO:0000256" key="1">
    <source>
        <dbReference type="ARBA" id="ARBA00022801"/>
    </source>
</evidence>
<sequence length="267" mass="29695">MATPKAGFASVNGTRFYFEQAGEGYPLILLHGLGLNLRMWDDQLSPFADHYHVIGYDLRGFGQSLPSAPAPFSHVEDLKGLLGYFKIERAHILGLSLGGRIALDFALMYPDSIDRLVLVDPALGGYRFSEEWHELMSPIMQHGKNGDIAAAKRLWLAHPLFTPVRTQAQSRQRFEQIAANDPGWHWLNQGFEQPLSPSAAKRLQDVNAPTLIVVGEHDLPDFHVIADLLNKNVPHAKKTDLIGAGHMANMEAPEQFNEIVLKFLSGK</sequence>
<dbReference type="GO" id="GO:0016787">
    <property type="term" value="F:hydrolase activity"/>
    <property type="evidence" value="ECO:0007669"/>
    <property type="project" value="UniProtKB-KW"/>
</dbReference>
<dbReference type="InterPro" id="IPR000073">
    <property type="entry name" value="AB_hydrolase_1"/>
</dbReference>
<dbReference type="PANTHER" id="PTHR43798:SF31">
    <property type="entry name" value="AB HYDROLASE SUPERFAMILY PROTEIN YCLE"/>
    <property type="match status" value="1"/>
</dbReference>
<proteinExistence type="predicted"/>
<dbReference type="Proteomes" id="UP000061603">
    <property type="component" value="Chromosome"/>
</dbReference>
<evidence type="ECO:0000313" key="3">
    <source>
        <dbReference type="EMBL" id="AJP47802.1"/>
    </source>
</evidence>
<dbReference type="EMBL" id="CP010554">
    <property type="protein sequence ID" value="AJP47802.1"/>
    <property type="molecule type" value="Genomic_DNA"/>
</dbReference>
<name>A0A0C5IYH9_9PROT</name>
<dbReference type="SUPFAM" id="SSF53474">
    <property type="entry name" value="alpha/beta-Hydrolases"/>
    <property type="match status" value="1"/>
</dbReference>
<organism evidence="3 4">
    <name type="scientific">Rugosibacter aromaticivorans</name>
    <dbReference type="NCBI Taxonomy" id="1565605"/>
    <lineage>
        <taxon>Bacteria</taxon>
        <taxon>Pseudomonadati</taxon>
        <taxon>Pseudomonadota</taxon>
        <taxon>Betaproteobacteria</taxon>
        <taxon>Nitrosomonadales</taxon>
        <taxon>Sterolibacteriaceae</taxon>
        <taxon>Rugosibacter</taxon>
    </lineage>
</organism>
<dbReference type="Gene3D" id="3.40.50.1820">
    <property type="entry name" value="alpha/beta hydrolase"/>
    <property type="match status" value="1"/>
</dbReference>
<dbReference type="GO" id="GO:0016020">
    <property type="term" value="C:membrane"/>
    <property type="evidence" value="ECO:0007669"/>
    <property type="project" value="TreeGrafter"/>
</dbReference>
<keyword evidence="1" id="KW-0378">Hydrolase</keyword>
<dbReference type="InterPro" id="IPR050266">
    <property type="entry name" value="AB_hydrolase_sf"/>
</dbReference>